<organism evidence="1">
    <name type="scientific">Siphoviridae sp. ctnMR5</name>
    <dbReference type="NCBI Taxonomy" id="2825658"/>
    <lineage>
        <taxon>Viruses</taxon>
        <taxon>Duplodnaviria</taxon>
        <taxon>Heunggongvirae</taxon>
        <taxon>Uroviricota</taxon>
        <taxon>Caudoviricetes</taxon>
    </lineage>
</organism>
<protein>
    <submittedName>
        <fullName evidence="1">Uncharacterized protein</fullName>
    </submittedName>
</protein>
<accession>A0A8S5U8Y4</accession>
<sequence length="150" mass="17181">MLIQQWNKKLERWELFGVGKILGREGQSPIVKTMVQNSPKLSFSVLVGVRMKSETEKTYQSVPCAVYRNSNAKKTFDIAETLKRRETILFAGWSRDRVGADKVTGEVRVYKECNCEFILPIRLLASPDVPTNLDYRDAEIFIETDDGTLF</sequence>
<name>A0A8S5U8Y4_9CAUD</name>
<reference evidence="1" key="1">
    <citation type="journal article" date="2021" name="Proc. Natl. Acad. Sci. U.S.A.">
        <title>A Catalog of Tens of Thousands of Viruses from Human Metagenomes Reveals Hidden Associations with Chronic Diseases.</title>
        <authorList>
            <person name="Tisza M.J."/>
            <person name="Buck C.B."/>
        </authorList>
    </citation>
    <scope>NUCLEOTIDE SEQUENCE</scope>
    <source>
        <strain evidence="1">CtnMR5</strain>
    </source>
</reference>
<dbReference type="EMBL" id="BK016039">
    <property type="protein sequence ID" value="DAF90912.1"/>
    <property type="molecule type" value="Genomic_DNA"/>
</dbReference>
<evidence type="ECO:0000313" key="1">
    <source>
        <dbReference type="EMBL" id="DAF90912.1"/>
    </source>
</evidence>
<proteinExistence type="predicted"/>